<evidence type="ECO:0000256" key="2">
    <source>
        <dbReference type="SAM" id="Phobius"/>
    </source>
</evidence>
<dbReference type="InterPro" id="IPR039420">
    <property type="entry name" value="WalR-like"/>
</dbReference>
<sequence length="180" mass="19317">MPQRPKAITGGRALLGLLLLQAGCAVFFVGGTLIDLFGTSSEPISWRTREFMEIGAGLGLLLGMGLGWISFREVLRRGRHAESQLRLASGAFQEVLEERFEEWGLTPAERDVALLSIKGMSTAEIAQARNTSEGTVKAQTNAIYRKAGVNGRPQLLTGFIEELMGDGVVPGGARGLKSTD</sequence>
<keyword evidence="2" id="KW-1133">Transmembrane helix</keyword>
<protein>
    <submittedName>
        <fullName evidence="4">Bacterial regulatory proteins, luxR family</fullName>
    </submittedName>
</protein>
<evidence type="ECO:0000313" key="5">
    <source>
        <dbReference type="Proteomes" id="UP000193409"/>
    </source>
</evidence>
<accession>A0A1Y5TI30</accession>
<dbReference type="SMART" id="SM00421">
    <property type="entry name" value="HTH_LUXR"/>
    <property type="match status" value="1"/>
</dbReference>
<dbReference type="EMBL" id="FWFQ01000036">
    <property type="protein sequence ID" value="SLN64803.1"/>
    <property type="molecule type" value="Genomic_DNA"/>
</dbReference>
<dbReference type="GO" id="GO:0003677">
    <property type="term" value="F:DNA binding"/>
    <property type="evidence" value="ECO:0007669"/>
    <property type="project" value="UniProtKB-KW"/>
</dbReference>
<dbReference type="GO" id="GO:0006355">
    <property type="term" value="P:regulation of DNA-templated transcription"/>
    <property type="evidence" value="ECO:0007669"/>
    <property type="project" value="InterPro"/>
</dbReference>
<dbReference type="InterPro" id="IPR016032">
    <property type="entry name" value="Sig_transdc_resp-reg_C-effctor"/>
</dbReference>
<dbReference type="PRINTS" id="PR00038">
    <property type="entry name" value="HTHLUXR"/>
</dbReference>
<organism evidence="4 5">
    <name type="scientific">Pseudoruegeria aquimaris</name>
    <dbReference type="NCBI Taxonomy" id="393663"/>
    <lineage>
        <taxon>Bacteria</taxon>
        <taxon>Pseudomonadati</taxon>
        <taxon>Pseudomonadota</taxon>
        <taxon>Alphaproteobacteria</taxon>
        <taxon>Rhodobacterales</taxon>
        <taxon>Roseobacteraceae</taxon>
        <taxon>Pseudoruegeria</taxon>
    </lineage>
</organism>
<dbReference type="SUPFAM" id="SSF46894">
    <property type="entry name" value="C-terminal effector domain of the bipartite response regulators"/>
    <property type="match status" value="1"/>
</dbReference>
<dbReference type="Gene3D" id="1.10.10.10">
    <property type="entry name" value="Winged helix-like DNA-binding domain superfamily/Winged helix DNA-binding domain"/>
    <property type="match status" value="1"/>
</dbReference>
<keyword evidence="1" id="KW-0238">DNA-binding</keyword>
<proteinExistence type="predicted"/>
<feature type="domain" description="HTH luxR-type" evidence="3">
    <location>
        <begin position="102"/>
        <end position="159"/>
    </location>
</feature>
<evidence type="ECO:0000256" key="1">
    <source>
        <dbReference type="ARBA" id="ARBA00023125"/>
    </source>
</evidence>
<reference evidence="4 5" key="1">
    <citation type="submission" date="2017-03" db="EMBL/GenBank/DDBJ databases">
        <authorList>
            <person name="Afonso C.L."/>
            <person name="Miller P.J."/>
            <person name="Scott M.A."/>
            <person name="Spackman E."/>
            <person name="Goraichik I."/>
            <person name="Dimitrov K.M."/>
            <person name="Suarez D.L."/>
            <person name="Swayne D.E."/>
        </authorList>
    </citation>
    <scope>NUCLEOTIDE SEQUENCE [LARGE SCALE GENOMIC DNA]</scope>
    <source>
        <strain evidence="4 5">CECT 7680</strain>
    </source>
</reference>
<evidence type="ECO:0000259" key="3">
    <source>
        <dbReference type="SMART" id="SM00421"/>
    </source>
</evidence>
<feature type="transmembrane region" description="Helical" evidence="2">
    <location>
        <begin position="54"/>
        <end position="71"/>
    </location>
</feature>
<gene>
    <name evidence="4" type="ORF">PSA7680_03423</name>
</gene>
<feature type="transmembrane region" description="Helical" evidence="2">
    <location>
        <begin position="12"/>
        <end position="34"/>
    </location>
</feature>
<dbReference type="InterPro" id="IPR036388">
    <property type="entry name" value="WH-like_DNA-bd_sf"/>
</dbReference>
<dbReference type="Pfam" id="PF00196">
    <property type="entry name" value="GerE"/>
    <property type="match status" value="1"/>
</dbReference>
<dbReference type="RefSeq" id="WP_245824729.1">
    <property type="nucleotide sequence ID" value="NZ_FWFQ01000036.1"/>
</dbReference>
<keyword evidence="5" id="KW-1185">Reference proteome</keyword>
<dbReference type="CDD" id="cd06170">
    <property type="entry name" value="LuxR_C_like"/>
    <property type="match status" value="1"/>
</dbReference>
<evidence type="ECO:0000313" key="4">
    <source>
        <dbReference type="EMBL" id="SLN64803.1"/>
    </source>
</evidence>
<keyword evidence="2" id="KW-0812">Transmembrane</keyword>
<dbReference type="PANTHER" id="PTHR43214">
    <property type="entry name" value="TWO-COMPONENT RESPONSE REGULATOR"/>
    <property type="match status" value="1"/>
</dbReference>
<dbReference type="InterPro" id="IPR000792">
    <property type="entry name" value="Tscrpt_reg_LuxR_C"/>
</dbReference>
<dbReference type="Proteomes" id="UP000193409">
    <property type="component" value="Unassembled WGS sequence"/>
</dbReference>
<name>A0A1Y5TI30_9RHOB</name>
<dbReference type="AlphaFoldDB" id="A0A1Y5TI30"/>
<keyword evidence="2" id="KW-0472">Membrane</keyword>